<dbReference type="EMBL" id="ABYU02000016">
    <property type="protein sequence ID" value="EEX21847.1"/>
    <property type="molecule type" value="Genomic_DNA"/>
</dbReference>
<evidence type="ECO:0000313" key="1">
    <source>
        <dbReference type="EMBL" id="EEX21847.1"/>
    </source>
</evidence>
<protein>
    <submittedName>
        <fullName evidence="1">Uncharacterized protein</fullName>
    </submittedName>
</protein>
<comment type="caution">
    <text evidence="1">The sequence shown here is derived from an EMBL/GenBank/DDBJ whole genome shotgun (WGS) entry which is preliminary data.</text>
</comment>
<evidence type="ECO:0000313" key="2">
    <source>
        <dbReference type="Proteomes" id="UP000003755"/>
    </source>
</evidence>
<reference evidence="1" key="1">
    <citation type="submission" date="2009-09" db="EMBL/GenBank/DDBJ databases">
        <authorList>
            <person name="Weinstock G."/>
            <person name="Sodergren E."/>
            <person name="Clifton S."/>
            <person name="Fulton L."/>
            <person name="Fulton B."/>
            <person name="Courtney L."/>
            <person name="Fronick C."/>
            <person name="Harrison M."/>
            <person name="Strong C."/>
            <person name="Farmer C."/>
            <person name="Delahaunty K."/>
            <person name="Markovic C."/>
            <person name="Hall O."/>
            <person name="Minx P."/>
            <person name="Tomlinson C."/>
            <person name="Mitreva M."/>
            <person name="Nelson J."/>
            <person name="Hou S."/>
            <person name="Wollam A."/>
            <person name="Pepin K.H."/>
            <person name="Johnson M."/>
            <person name="Bhonagiri V."/>
            <person name="Nash W.E."/>
            <person name="Warren W."/>
            <person name="Chinwalla A."/>
            <person name="Mardis E.R."/>
            <person name="Wilson R.K."/>
        </authorList>
    </citation>
    <scope>NUCLEOTIDE SEQUENCE [LARGE SCALE GENOMIC DNA]</scope>
    <source>
        <strain evidence="1">DSM 20583</strain>
    </source>
</reference>
<dbReference type="KEGG" id="bhan:CGC63_09365"/>
<dbReference type="AlphaFoldDB" id="C9L7V2"/>
<sequence length="84" mass="9586">MFKLITLLKEHKMSCVNVEFIGNWIKYCKDSCLIDVFDNETNIALVISGAGVILDKEKIEDVTYENDCINIVSNTNEKIILKKC</sequence>
<dbReference type="HOGENOM" id="CLU_2520972_0_0_9"/>
<proteinExistence type="predicted"/>
<gene>
    <name evidence="1" type="ORF">BLAHAN_05472</name>
</gene>
<organism evidence="1 2">
    <name type="scientific">Blautia hansenii DSM 20583</name>
    <dbReference type="NCBI Taxonomy" id="537007"/>
    <lineage>
        <taxon>Bacteria</taxon>
        <taxon>Bacillati</taxon>
        <taxon>Bacillota</taxon>
        <taxon>Clostridia</taxon>
        <taxon>Lachnospirales</taxon>
        <taxon>Lachnospiraceae</taxon>
        <taxon>Blautia</taxon>
    </lineage>
</organism>
<dbReference type="RefSeq" id="WP_003020664.1">
    <property type="nucleotide sequence ID" value="NZ_CP022413.2"/>
</dbReference>
<dbReference type="STRING" id="537007.BLAHAN_05472"/>
<name>C9L7V2_BLAHA</name>
<dbReference type="Proteomes" id="UP000003755">
    <property type="component" value="Unassembled WGS sequence"/>
</dbReference>
<accession>C9L7V2</accession>
<keyword evidence="2" id="KW-1185">Reference proteome</keyword>